<name>A0A2M4BBP0_9DIPT</name>
<dbReference type="InterPro" id="IPR011011">
    <property type="entry name" value="Znf_FYVE_PHD"/>
</dbReference>
<evidence type="ECO:0000313" key="2">
    <source>
        <dbReference type="EMBL" id="MBW50447.1"/>
    </source>
</evidence>
<feature type="region of interest" description="Disordered" evidence="1">
    <location>
        <begin position="854"/>
        <end position="876"/>
    </location>
</feature>
<dbReference type="InterPro" id="IPR013083">
    <property type="entry name" value="Znf_RING/FYVE/PHD"/>
</dbReference>
<feature type="compositionally biased region" description="Polar residues" evidence="1">
    <location>
        <begin position="964"/>
        <end position="973"/>
    </location>
</feature>
<dbReference type="SUPFAM" id="SSF57903">
    <property type="entry name" value="FYVE/PHD zinc finger"/>
    <property type="match status" value="1"/>
</dbReference>
<organism evidence="2">
    <name type="scientific">Anopheles marajoara</name>
    <dbReference type="NCBI Taxonomy" id="58244"/>
    <lineage>
        <taxon>Eukaryota</taxon>
        <taxon>Metazoa</taxon>
        <taxon>Ecdysozoa</taxon>
        <taxon>Arthropoda</taxon>
        <taxon>Hexapoda</taxon>
        <taxon>Insecta</taxon>
        <taxon>Pterygota</taxon>
        <taxon>Neoptera</taxon>
        <taxon>Endopterygota</taxon>
        <taxon>Diptera</taxon>
        <taxon>Nematocera</taxon>
        <taxon>Culicoidea</taxon>
        <taxon>Culicidae</taxon>
        <taxon>Anophelinae</taxon>
        <taxon>Anopheles</taxon>
    </lineage>
</organism>
<dbReference type="EMBL" id="GGFJ01001306">
    <property type="protein sequence ID" value="MBW50447.1"/>
    <property type="molecule type" value="Transcribed_RNA"/>
</dbReference>
<feature type="region of interest" description="Disordered" evidence="1">
    <location>
        <begin position="326"/>
        <end position="399"/>
    </location>
</feature>
<proteinExistence type="predicted"/>
<feature type="region of interest" description="Disordered" evidence="1">
    <location>
        <begin position="444"/>
        <end position="545"/>
    </location>
</feature>
<feature type="compositionally biased region" description="Acidic residues" evidence="1">
    <location>
        <begin position="339"/>
        <end position="349"/>
    </location>
</feature>
<feature type="region of interest" description="Disordered" evidence="1">
    <location>
        <begin position="951"/>
        <end position="993"/>
    </location>
</feature>
<protein>
    <submittedName>
        <fullName evidence="2">Uncharacterized protein</fullName>
    </submittedName>
</protein>
<feature type="region of interest" description="Disordered" evidence="1">
    <location>
        <begin position="598"/>
        <end position="768"/>
    </location>
</feature>
<feature type="compositionally biased region" description="Basic and acidic residues" evidence="1">
    <location>
        <begin position="737"/>
        <end position="762"/>
    </location>
</feature>
<feature type="compositionally biased region" description="Polar residues" evidence="1">
    <location>
        <begin position="641"/>
        <end position="653"/>
    </location>
</feature>
<feature type="compositionally biased region" description="Polar residues" evidence="1">
    <location>
        <begin position="598"/>
        <end position="607"/>
    </location>
</feature>
<feature type="compositionally biased region" description="Basic and acidic residues" evidence="1">
    <location>
        <begin position="706"/>
        <end position="730"/>
    </location>
</feature>
<sequence length="1040" mass="114351">MIIELSKFNDKLRRYRLLLEKLTADQPDYQRRRERLSKLSQRRRASRKPDVAATECYMCNANIELERPDSFATCRGCERLVCRGENCCQWVDSIGIWECGGCQSNRVIQQKAGEWLLNQLTARLKQPGPVELKEGNLLGLGIDSDADTRSTVSVGSSSVSVNQRIKVREFIEELLSTMLHGSLDDVSVGQLMKNESYLPLWEGQQQHHSPSDQHFELKQLVQKILEEIAKLPELLNHSGLPLRPEEHLPYFDPKKYEQLLATAVLNKVVDDYRNPKNFVNVSGGDVAGRVPGELDINHNKVPAGGAVAANQRSLLNEGSVRQMSVAANVAARDPSSREPDDDDEDDEYPAGDRRLSDTDESYLSDYIQRHKVPLPDLSDTTGSGSGAEDDDLQSLKSNATDGTWEENWLFRKRQLKTTESSIAMLVPSPTEEVKALIGDKNADEISDLSEAGSDCEAGYESDGKGQDSSPAGPSKESTSEAISSSSKANDDSLDEQLPPDSLVSVNSLPGNEALLSEAKNSQLLGEQSASQTPASGGGGGGEAFSLMDDLISIGPVMVASEEKVETKNTALTNPFLDEPFEPNNNVITDDVKLLQRTSNEQATNDLRSSLLEPTVNGSCNRKEIPIDRAQIEPAAEPPKLSMSNGGASTNGHHTVTDEQQQQVKEKEQEPSEREETLIPGSIAEREHLKWRNAKPIANNPYSPDALQRRLSEKSRPSSMIEIDRLVRKEAAPTGDDGMMRIGDDDPSSEPRTDAASDQEQRSVKVCASSEQKKIGREYYINDPERLRAGGGGSVKQTLGTRTHAHHQQSHSTDDEKVSHPSTPYHYHVPANSYIMDRFLNNERDLVTGTTTTTITVGRPSTVGRSPSLRSNRSHPMNESLQAGHRAASVDLGYQTKTPSTAGSESAVDIPAHILAQFEQETLHSDYKRDSFRARHATTRQFVLNPIFDEAHSTGQSGEGPATEAITQNSTFPRKSTRKASRVAPVSERDSGTIRSGPVVETVFTDLGTLRRSASVKSRIEQFSAFSAIRRTESHRTSLSK</sequence>
<reference evidence="2" key="1">
    <citation type="submission" date="2018-01" db="EMBL/GenBank/DDBJ databases">
        <title>An insight into the sialome of Amazonian anophelines.</title>
        <authorList>
            <person name="Ribeiro J.M."/>
            <person name="Scarpassa V."/>
            <person name="Calvo E."/>
        </authorList>
    </citation>
    <scope>NUCLEOTIDE SEQUENCE</scope>
    <source>
        <tissue evidence="2">Salivary glands</tissue>
    </source>
</reference>
<feature type="compositionally biased region" description="Basic and acidic residues" evidence="1">
    <location>
        <begin position="663"/>
        <end position="676"/>
    </location>
</feature>
<feature type="compositionally biased region" description="Polar residues" evidence="1">
    <location>
        <begin position="518"/>
        <end position="534"/>
    </location>
</feature>
<feature type="compositionally biased region" description="Polar residues" evidence="1">
    <location>
        <begin position="862"/>
        <end position="876"/>
    </location>
</feature>
<feature type="region of interest" description="Disordered" evidence="1">
    <location>
        <begin position="783"/>
        <end position="820"/>
    </location>
</feature>
<dbReference type="AlphaFoldDB" id="A0A2M4BBP0"/>
<evidence type="ECO:0000256" key="1">
    <source>
        <dbReference type="SAM" id="MobiDB-lite"/>
    </source>
</evidence>
<dbReference type="Gene3D" id="3.30.40.10">
    <property type="entry name" value="Zinc/RING finger domain, C3HC4 (zinc finger)"/>
    <property type="match status" value="1"/>
</dbReference>
<accession>A0A2M4BBP0</accession>
<feature type="compositionally biased region" description="Basic and acidic residues" evidence="1">
    <location>
        <begin position="620"/>
        <end position="630"/>
    </location>
</feature>
<feature type="compositionally biased region" description="Low complexity" evidence="1">
    <location>
        <begin position="474"/>
        <end position="487"/>
    </location>
</feature>